<protein>
    <submittedName>
        <fullName evidence="1">Uncharacterized protein</fullName>
    </submittedName>
</protein>
<reference evidence="1 2" key="1">
    <citation type="submission" date="2021-01" db="EMBL/GenBank/DDBJ databases">
        <title>Genome Sequence and Methylation Pattern of Haloterrigena salifodinae BOL5-1, An Extremely Halophilic Archaeon from a Bolivian Salt Mine.</title>
        <authorList>
            <person name="DasSarma P."/>
            <person name="Anton B.P."/>
            <person name="DasSarma S.L."/>
            <person name="von Ehrenheim H.A.L."/>
            <person name="Martinez F.L."/>
            <person name="Guzman D."/>
            <person name="Roberts R.J."/>
            <person name="DasSarma S."/>
        </authorList>
    </citation>
    <scope>NUCLEOTIDE SEQUENCE [LARGE SCALE GENOMIC DNA]</scope>
    <source>
        <strain evidence="1 2">BOL5-1</strain>
        <plasmid evidence="1 2">pHTS96</plasmid>
    </source>
</reference>
<geneLocation type="plasmid" evidence="1 2">
    <name>pHTS96</name>
</geneLocation>
<evidence type="ECO:0000313" key="2">
    <source>
        <dbReference type="Proteomes" id="UP000637819"/>
    </source>
</evidence>
<gene>
    <name evidence="1" type="ORF">JMJ58_24285</name>
</gene>
<accession>A0A8T8E8U7</accession>
<dbReference type="AlphaFoldDB" id="A0A8T8E8U7"/>
<dbReference type="KEGG" id="hsal:JMJ58_24285"/>
<organism evidence="1 2">
    <name type="scientific">Haloterrigena salifodinae</name>
    <dbReference type="NCBI Taxonomy" id="2675099"/>
    <lineage>
        <taxon>Archaea</taxon>
        <taxon>Methanobacteriati</taxon>
        <taxon>Methanobacteriota</taxon>
        <taxon>Stenosarchaea group</taxon>
        <taxon>Halobacteria</taxon>
        <taxon>Halobacteriales</taxon>
        <taxon>Natrialbaceae</taxon>
        <taxon>Haloterrigena</taxon>
    </lineage>
</organism>
<dbReference type="EMBL" id="CP069193">
    <property type="protein sequence ID" value="QRV18083.1"/>
    <property type="molecule type" value="Genomic_DNA"/>
</dbReference>
<evidence type="ECO:0000313" key="1">
    <source>
        <dbReference type="EMBL" id="QRV18083.1"/>
    </source>
</evidence>
<name>A0A8T8E8U7_9EURY</name>
<keyword evidence="1" id="KW-0614">Plasmid</keyword>
<dbReference type="OrthoDB" id="275117at2157"/>
<keyword evidence="2" id="KW-1185">Reference proteome</keyword>
<proteinExistence type="predicted"/>
<sequence>MTMSDSTDQDTITDRDLAVLLRDGHPGLDANLSRMALEQAVSNWENNPEKEKKLEFLRESPMGIDFVIPEIHWDAEEEEFYVGTNRGPGVLGEVASGGGFHVAAEFSREYVEAYREQYQELLDNSTLTKKQFLTYLMREANKNEYVIADALDVKTGTVRSHAGRAREKVQKAQATAQIPELFEFEGYDELQENMESLLEPKTA</sequence>
<dbReference type="Proteomes" id="UP000637819">
    <property type="component" value="Plasmid pHTS96"/>
</dbReference>